<dbReference type="Proteomes" id="UP000296352">
    <property type="component" value="Chromosome"/>
</dbReference>
<sequence>MARVDQAGTRRRVGGVLAELNLLVVLIDEDDPRAVVLKLPLLVMRIPDDDDEVAGADQAGGGAVDADNARAPVARDGVGGQSVAVVDVNDVDLLPSKMSAVPMRSASIVQEPT</sequence>
<evidence type="ECO:0000313" key="1">
    <source>
        <dbReference type="EMBL" id="QCB28316.1"/>
    </source>
</evidence>
<accession>A0A4P7QH52</accession>
<proteinExistence type="predicted"/>
<dbReference type="AlphaFoldDB" id="A0A4P7QH52"/>
<dbReference type="EMBL" id="CP039247">
    <property type="protein sequence ID" value="QCB28316.1"/>
    <property type="molecule type" value="Genomic_DNA"/>
</dbReference>
<name>A0A4P7QH52_9CORY</name>
<reference evidence="1 2" key="1">
    <citation type="submission" date="2019-04" db="EMBL/GenBank/DDBJ databases">
        <title>Corynebacterium endometrii sp. nov., isolated from the uterus of a cow with endometritis.</title>
        <authorList>
            <person name="Ballas P."/>
            <person name="Ruckert C."/>
            <person name="Wagener K."/>
            <person name="Drillich M."/>
            <person name="Kaempfer P."/>
            <person name="Busse H.-J."/>
            <person name="Ehling-Schulz M."/>
        </authorList>
    </citation>
    <scope>NUCLEOTIDE SEQUENCE [LARGE SCALE GENOMIC DNA]</scope>
    <source>
        <strain evidence="1 2">LMM-1653</strain>
    </source>
</reference>
<protein>
    <submittedName>
        <fullName evidence="1">Uncharacterized protein</fullName>
    </submittedName>
</protein>
<organism evidence="1 2">
    <name type="scientific">Corynebacterium endometrii</name>
    <dbReference type="NCBI Taxonomy" id="2488819"/>
    <lineage>
        <taxon>Bacteria</taxon>
        <taxon>Bacillati</taxon>
        <taxon>Actinomycetota</taxon>
        <taxon>Actinomycetes</taxon>
        <taxon>Mycobacteriales</taxon>
        <taxon>Corynebacteriaceae</taxon>
        <taxon>Corynebacterium</taxon>
    </lineage>
</organism>
<keyword evidence="2" id="KW-1185">Reference proteome</keyword>
<evidence type="ECO:0000313" key="2">
    <source>
        <dbReference type="Proteomes" id="UP000296352"/>
    </source>
</evidence>
<gene>
    <name evidence="1" type="ORF">CENDO_05150</name>
</gene>
<dbReference type="KEGG" id="cee:CENDO_05150"/>